<accession>A0A4R3J848</accession>
<sequence length="700" mass="75091">MNIKISGRLILGFMAMAVILAIAVGTTIWNVAEINRTSRRILSLRTPTAEASTAVVKDIYGTLATLRGYMLTGSAMYKKHRSEMWADIDATLVQMDTLSKSWDDPKDIENFKEFKRILKEFRHSQQRIEDIVGTPEEQPATQILETQAAPGVAIMMENISKMIDLELQGDVGVGGDRVQILGMMADIRGSLAMGVANIRSYLLTGEKKYAENFKTLWKKNTKRFADLSAQVTHLSAQQQDAFKIFSAEREKFVPLPAEMFAIRGSEKWNLANYMLLTETSPRALKMMDILLGKRDMQGVRHGGMQRNQQRLLSIDVARNNASVATLLNTEWAILAVGLLIAGLVSFLIIRSIVRPVNAMTVAMADLAQGNLSVDIPALNKSDEIGKMAQAVLVFKDNAIRSKEMEAEAEAQKHKTEEEKRRLMLALADDFEASIGGVVNSVSSASTEMQSSASTLSSTAEQTSRQATRVAAASEEASSNVQTVASASEELSSSISEISRQVAQSTQIAGTAVAEVDGANEKVQGLAVAAQKIGEVVALITDIADQTNLLALNATIEAARAGEAGKGFAVVASEVKNLAKATAKATEEISTQIGDIQNATQGAVEVIGSIGATINRMNEIASAISAAVEEQGAATQEIARNVERAAAGAGEVSANIAGVNHAADETGQSAEQMLSAANELSQQSESLRGEVNKFLANIRKS</sequence>
<dbReference type="Gene3D" id="6.10.340.10">
    <property type="match status" value="1"/>
</dbReference>
<dbReference type="PROSITE" id="PS50111">
    <property type="entry name" value="CHEMOTAXIS_TRANSDUC_2"/>
    <property type="match status" value="1"/>
</dbReference>
<dbReference type="Pfam" id="PF12729">
    <property type="entry name" value="4HB_MCP_1"/>
    <property type="match status" value="1"/>
</dbReference>
<reference evidence="8 9" key="1">
    <citation type="submission" date="2019-03" db="EMBL/GenBank/DDBJ databases">
        <title>Genomic Encyclopedia of Type Strains, Phase IV (KMG-IV): sequencing the most valuable type-strain genomes for metagenomic binning, comparative biology and taxonomic classification.</title>
        <authorList>
            <person name="Goeker M."/>
        </authorList>
    </citation>
    <scope>NUCLEOTIDE SEQUENCE [LARGE SCALE GENOMIC DNA]</scope>
    <source>
        <strain evidence="8 9">DSM 101688</strain>
    </source>
</reference>
<feature type="domain" description="HAMP" evidence="7">
    <location>
        <begin position="350"/>
        <end position="403"/>
    </location>
</feature>
<evidence type="ECO:0000256" key="3">
    <source>
        <dbReference type="PROSITE-ProRule" id="PRU00284"/>
    </source>
</evidence>
<keyword evidence="4" id="KW-0175">Coiled coil</keyword>
<protein>
    <submittedName>
        <fullName evidence="8">Methyl-accepting chemotaxis protein</fullName>
    </submittedName>
</protein>
<dbReference type="InterPro" id="IPR003660">
    <property type="entry name" value="HAMP_dom"/>
</dbReference>
<feature type="coiled-coil region" evidence="4">
    <location>
        <begin position="669"/>
        <end position="696"/>
    </location>
</feature>
<dbReference type="Gene3D" id="1.10.287.950">
    <property type="entry name" value="Methyl-accepting chemotaxis protein"/>
    <property type="match status" value="1"/>
</dbReference>
<evidence type="ECO:0000256" key="2">
    <source>
        <dbReference type="ARBA" id="ARBA00029447"/>
    </source>
</evidence>
<dbReference type="PROSITE" id="PS50885">
    <property type="entry name" value="HAMP"/>
    <property type="match status" value="1"/>
</dbReference>
<dbReference type="AlphaFoldDB" id="A0A4R3J848"/>
<keyword evidence="5" id="KW-0812">Transmembrane</keyword>
<feature type="transmembrane region" description="Helical" evidence="5">
    <location>
        <begin position="331"/>
        <end position="349"/>
    </location>
</feature>
<dbReference type="PANTHER" id="PTHR32089">
    <property type="entry name" value="METHYL-ACCEPTING CHEMOTAXIS PROTEIN MCPB"/>
    <property type="match status" value="1"/>
</dbReference>
<keyword evidence="5" id="KW-0472">Membrane</keyword>
<dbReference type="PANTHER" id="PTHR32089:SF112">
    <property type="entry name" value="LYSOZYME-LIKE PROTEIN-RELATED"/>
    <property type="match status" value="1"/>
</dbReference>
<dbReference type="SMART" id="SM00283">
    <property type="entry name" value="MA"/>
    <property type="match status" value="1"/>
</dbReference>
<feature type="domain" description="Methyl-accepting transducer" evidence="6">
    <location>
        <begin position="437"/>
        <end position="680"/>
    </location>
</feature>
<proteinExistence type="inferred from homology"/>
<evidence type="ECO:0000259" key="6">
    <source>
        <dbReference type="PROSITE" id="PS50111"/>
    </source>
</evidence>
<dbReference type="GO" id="GO:0007165">
    <property type="term" value="P:signal transduction"/>
    <property type="evidence" value="ECO:0007669"/>
    <property type="project" value="UniProtKB-KW"/>
</dbReference>
<evidence type="ECO:0000256" key="5">
    <source>
        <dbReference type="SAM" id="Phobius"/>
    </source>
</evidence>
<evidence type="ECO:0000256" key="4">
    <source>
        <dbReference type="SAM" id="Coils"/>
    </source>
</evidence>
<evidence type="ECO:0000256" key="1">
    <source>
        <dbReference type="ARBA" id="ARBA00023224"/>
    </source>
</evidence>
<dbReference type="InterPro" id="IPR024478">
    <property type="entry name" value="HlyB_4HB_MCP"/>
</dbReference>
<dbReference type="Pfam" id="PF00015">
    <property type="entry name" value="MCPsignal"/>
    <property type="match status" value="1"/>
</dbReference>
<gene>
    <name evidence="8" type="ORF">EDD55_10756</name>
</gene>
<keyword evidence="1 3" id="KW-0807">Transducer</keyword>
<evidence type="ECO:0000313" key="8">
    <source>
        <dbReference type="EMBL" id="TCS61647.1"/>
    </source>
</evidence>
<name>A0A4R3J848_9PROT</name>
<dbReference type="GO" id="GO:0016020">
    <property type="term" value="C:membrane"/>
    <property type="evidence" value="ECO:0007669"/>
    <property type="project" value="InterPro"/>
</dbReference>
<dbReference type="Proteomes" id="UP000295304">
    <property type="component" value="Unassembled WGS sequence"/>
</dbReference>
<keyword evidence="9" id="KW-1185">Reference proteome</keyword>
<comment type="similarity">
    <text evidence="2">Belongs to the methyl-accepting chemotaxis (MCP) protein family.</text>
</comment>
<evidence type="ECO:0000313" key="9">
    <source>
        <dbReference type="Proteomes" id="UP000295304"/>
    </source>
</evidence>
<dbReference type="InterPro" id="IPR004089">
    <property type="entry name" value="MCPsignal_dom"/>
</dbReference>
<dbReference type="OrthoDB" id="8482111at2"/>
<organism evidence="8 9">
    <name type="scientific">Varunaivibrio sulfuroxidans</name>
    <dbReference type="NCBI Taxonomy" id="1773489"/>
    <lineage>
        <taxon>Bacteria</taxon>
        <taxon>Pseudomonadati</taxon>
        <taxon>Pseudomonadota</taxon>
        <taxon>Alphaproteobacteria</taxon>
        <taxon>Rhodospirillales</taxon>
        <taxon>Magnetovibrionaceae</taxon>
        <taxon>Varunaivibrio</taxon>
    </lineage>
</organism>
<dbReference type="EMBL" id="SLZW01000007">
    <property type="protein sequence ID" value="TCS61647.1"/>
    <property type="molecule type" value="Genomic_DNA"/>
</dbReference>
<dbReference type="CDD" id="cd06225">
    <property type="entry name" value="HAMP"/>
    <property type="match status" value="1"/>
</dbReference>
<dbReference type="SUPFAM" id="SSF58104">
    <property type="entry name" value="Methyl-accepting chemotaxis protein (MCP) signaling domain"/>
    <property type="match status" value="1"/>
</dbReference>
<comment type="caution">
    <text evidence="8">The sequence shown here is derived from an EMBL/GenBank/DDBJ whole genome shotgun (WGS) entry which is preliminary data.</text>
</comment>
<dbReference type="Pfam" id="PF00672">
    <property type="entry name" value="HAMP"/>
    <property type="match status" value="1"/>
</dbReference>
<dbReference type="SMART" id="SM00304">
    <property type="entry name" value="HAMP"/>
    <property type="match status" value="1"/>
</dbReference>
<feature type="transmembrane region" description="Helical" evidence="5">
    <location>
        <begin position="9"/>
        <end position="32"/>
    </location>
</feature>
<dbReference type="RefSeq" id="WP_132939363.1">
    <property type="nucleotide sequence ID" value="NZ_CP119676.1"/>
</dbReference>
<keyword evidence="5" id="KW-1133">Transmembrane helix</keyword>
<evidence type="ECO:0000259" key="7">
    <source>
        <dbReference type="PROSITE" id="PS50885"/>
    </source>
</evidence>